<dbReference type="GO" id="GO:0005829">
    <property type="term" value="C:cytosol"/>
    <property type="evidence" value="ECO:0007669"/>
    <property type="project" value="TreeGrafter"/>
</dbReference>
<dbReference type="FunFam" id="3.30.470.10:FF:000009">
    <property type="entry name" value="D-alanine aminotransferase"/>
    <property type="match status" value="1"/>
</dbReference>
<comment type="similarity">
    <text evidence="2">Belongs to the class-IV pyridoxal-phosphate-dependent aminotransferase family.</text>
</comment>
<dbReference type="eggNOG" id="COG0115">
    <property type="taxonomic scope" value="Bacteria"/>
</dbReference>
<keyword evidence="6 13" id="KW-0032">Aminotransferase</keyword>
<keyword evidence="7 13" id="KW-0808">Transferase</keyword>
<dbReference type="InterPro" id="IPR036038">
    <property type="entry name" value="Aminotransferase-like"/>
</dbReference>
<evidence type="ECO:0000256" key="6">
    <source>
        <dbReference type="ARBA" id="ARBA00022576"/>
    </source>
</evidence>
<evidence type="ECO:0000256" key="5">
    <source>
        <dbReference type="ARBA" id="ARBA00021779"/>
    </source>
</evidence>
<proteinExistence type="inferred from homology"/>
<reference evidence="14" key="1">
    <citation type="submission" date="2016-11" db="EMBL/GenBank/DDBJ databases">
        <authorList>
            <person name="Varghese N."/>
            <person name="Submissions S."/>
        </authorList>
    </citation>
    <scope>NUCLEOTIDE SEQUENCE [LARGE SCALE GENOMIC DNA]</scope>
    <source>
        <strain evidence="14">313</strain>
    </source>
</reference>
<protein>
    <recommendedName>
        <fullName evidence="5">D-alanine aminotransferase</fullName>
        <ecNumber evidence="4">2.6.1.21</ecNumber>
    </recommendedName>
    <alternativeName>
        <fullName evidence="11">D-amino acid aminotransferase</fullName>
    </alternativeName>
    <alternativeName>
        <fullName evidence="9">D-amino acid transaminase</fullName>
    </alternativeName>
    <alternativeName>
        <fullName evidence="10">D-aspartate aminotransferase</fullName>
    </alternativeName>
</protein>
<comment type="cofactor">
    <cofactor evidence="1">
        <name>pyridoxal 5'-phosphate</name>
        <dbReference type="ChEBI" id="CHEBI:597326"/>
    </cofactor>
</comment>
<dbReference type="InterPro" id="IPR043132">
    <property type="entry name" value="BCAT-like_C"/>
</dbReference>
<name>A0A1N6GB30_9LACT</name>
<dbReference type="InterPro" id="IPR043131">
    <property type="entry name" value="BCAT-like_N"/>
</dbReference>
<evidence type="ECO:0000256" key="1">
    <source>
        <dbReference type="ARBA" id="ARBA00001933"/>
    </source>
</evidence>
<evidence type="ECO:0000256" key="9">
    <source>
        <dbReference type="ARBA" id="ARBA00030138"/>
    </source>
</evidence>
<dbReference type="InterPro" id="IPR001544">
    <property type="entry name" value="Aminotrans_IV"/>
</dbReference>
<comment type="catalytic activity">
    <reaction evidence="12">
        <text>D-alanine + 2-oxoglutarate = D-glutamate + pyruvate</text>
        <dbReference type="Rhea" id="RHEA:15869"/>
        <dbReference type="ChEBI" id="CHEBI:15361"/>
        <dbReference type="ChEBI" id="CHEBI:16810"/>
        <dbReference type="ChEBI" id="CHEBI:29986"/>
        <dbReference type="ChEBI" id="CHEBI:57416"/>
        <dbReference type="EC" id="2.6.1.21"/>
    </reaction>
</comment>
<keyword evidence="8" id="KW-0663">Pyridoxal phosphate</keyword>
<dbReference type="CDD" id="cd01558">
    <property type="entry name" value="D-AAT_like"/>
    <property type="match status" value="1"/>
</dbReference>
<dbReference type="PANTHER" id="PTHR42743">
    <property type="entry name" value="AMINO-ACID AMINOTRANSFERASE"/>
    <property type="match status" value="1"/>
</dbReference>
<evidence type="ECO:0000313" key="13">
    <source>
        <dbReference type="EMBL" id="SIO04759.1"/>
    </source>
</evidence>
<dbReference type="OrthoDB" id="9805628at2"/>
<sequence>MKVIWNNEIVERSEVKIDMEDRGYQFADGIYDVVRAYNGEFFTLNEHVDRLFSSAEKIDLVLPFTKEELKQLLTKLIEVNNIDIGNIYMQLTRGIGIPRNHSYPDPELVPSVFTATTTIVPRDQEKMDRGMSAFTVPDMRWLRCDIKSISLLGNIMAKHEAHKKGGDEAILHRDGVVTECSSSNVWMIKDNTIYTHPDGNLVLPGVTKIMLLKVAREAGLSVKEEAFTIEDLKKADEVFASSTTMEAMPITFIDGNPVGQGKRGSVVERLQQLYVDAVEEQCGKIR</sequence>
<dbReference type="GO" id="GO:0030170">
    <property type="term" value="F:pyridoxal phosphate binding"/>
    <property type="evidence" value="ECO:0007669"/>
    <property type="project" value="InterPro"/>
</dbReference>
<evidence type="ECO:0000256" key="10">
    <source>
        <dbReference type="ARBA" id="ARBA00033316"/>
    </source>
</evidence>
<dbReference type="Pfam" id="PF01063">
    <property type="entry name" value="Aminotran_4"/>
    <property type="match status" value="1"/>
</dbReference>
<evidence type="ECO:0000256" key="8">
    <source>
        <dbReference type="ARBA" id="ARBA00022898"/>
    </source>
</evidence>
<dbReference type="Gene3D" id="3.30.470.10">
    <property type="match status" value="1"/>
</dbReference>
<organism evidence="13 14">
    <name type="scientific">Carnobacterium alterfunditum</name>
    <dbReference type="NCBI Taxonomy" id="28230"/>
    <lineage>
        <taxon>Bacteria</taxon>
        <taxon>Bacillati</taxon>
        <taxon>Bacillota</taxon>
        <taxon>Bacilli</taxon>
        <taxon>Lactobacillales</taxon>
        <taxon>Carnobacteriaceae</taxon>
        <taxon>Carnobacterium</taxon>
    </lineage>
</organism>
<evidence type="ECO:0000256" key="11">
    <source>
        <dbReference type="ARBA" id="ARBA00033391"/>
    </source>
</evidence>
<evidence type="ECO:0000256" key="4">
    <source>
        <dbReference type="ARBA" id="ARBA00012874"/>
    </source>
</evidence>
<dbReference type="Proteomes" id="UP000184758">
    <property type="component" value="Unassembled WGS sequence"/>
</dbReference>
<dbReference type="GO" id="GO:0008652">
    <property type="term" value="P:amino acid biosynthetic process"/>
    <property type="evidence" value="ECO:0007669"/>
    <property type="project" value="UniProtKB-ARBA"/>
</dbReference>
<dbReference type="EC" id="2.6.1.21" evidence="4"/>
<dbReference type="NCBIfam" id="TIGR01121">
    <property type="entry name" value="D_amino_aminoT"/>
    <property type="match status" value="1"/>
</dbReference>
<gene>
    <name evidence="13" type="ORF">SAMN05878443_1122</name>
</gene>
<evidence type="ECO:0000256" key="7">
    <source>
        <dbReference type="ARBA" id="ARBA00022679"/>
    </source>
</evidence>
<dbReference type="RefSeq" id="WP_034548014.1">
    <property type="nucleotide sequence ID" value="NZ_FSRN01000001.1"/>
</dbReference>
<dbReference type="AlphaFoldDB" id="A0A1N6GB30"/>
<dbReference type="Gene3D" id="3.20.10.10">
    <property type="entry name" value="D-amino Acid Aminotransferase, subunit A, domain 2"/>
    <property type="match status" value="1"/>
</dbReference>
<dbReference type="EMBL" id="FSRN01000001">
    <property type="protein sequence ID" value="SIO04759.1"/>
    <property type="molecule type" value="Genomic_DNA"/>
</dbReference>
<keyword evidence="14" id="KW-1185">Reference proteome</keyword>
<dbReference type="PANTHER" id="PTHR42743:SF10">
    <property type="entry name" value="D-ALANINE AMINOTRANSFERASE"/>
    <property type="match status" value="1"/>
</dbReference>
<dbReference type="GO" id="GO:0046394">
    <property type="term" value="P:carboxylic acid biosynthetic process"/>
    <property type="evidence" value="ECO:0007669"/>
    <property type="project" value="UniProtKB-ARBA"/>
</dbReference>
<evidence type="ECO:0000256" key="3">
    <source>
        <dbReference type="ARBA" id="ARBA00011738"/>
    </source>
</evidence>
<comment type="subunit">
    <text evidence="3">Homodimer.</text>
</comment>
<dbReference type="STRING" id="28230.SAMN05878443_1122"/>
<dbReference type="InterPro" id="IPR050571">
    <property type="entry name" value="Class-IV_PLP-Dep_Aminotrnsfr"/>
</dbReference>
<accession>A0A1N6GB30</accession>
<dbReference type="SUPFAM" id="SSF56752">
    <property type="entry name" value="D-aminoacid aminotransferase-like PLP-dependent enzymes"/>
    <property type="match status" value="1"/>
</dbReference>
<evidence type="ECO:0000256" key="12">
    <source>
        <dbReference type="ARBA" id="ARBA00047911"/>
    </source>
</evidence>
<evidence type="ECO:0000256" key="2">
    <source>
        <dbReference type="ARBA" id="ARBA00009320"/>
    </source>
</evidence>
<dbReference type="GO" id="GO:0046416">
    <property type="term" value="P:D-amino acid metabolic process"/>
    <property type="evidence" value="ECO:0007669"/>
    <property type="project" value="InterPro"/>
</dbReference>
<dbReference type="FunFam" id="3.20.10.10:FF:000002">
    <property type="entry name" value="D-alanine aminotransferase"/>
    <property type="match status" value="1"/>
</dbReference>
<dbReference type="InterPro" id="IPR005784">
    <property type="entry name" value="D_amino_transT"/>
</dbReference>
<evidence type="ECO:0000313" key="14">
    <source>
        <dbReference type="Proteomes" id="UP000184758"/>
    </source>
</evidence>
<dbReference type="GO" id="GO:0047810">
    <property type="term" value="F:D-alanine-2-oxoglutarate aminotransferase activity"/>
    <property type="evidence" value="ECO:0007669"/>
    <property type="project" value="UniProtKB-EC"/>
</dbReference>